<feature type="binding site" evidence="6">
    <location>
        <position position="150"/>
    </location>
    <ligand>
        <name>S-adenosyl-L-methionine</name>
        <dbReference type="ChEBI" id="CHEBI:59789"/>
    </ligand>
</feature>
<dbReference type="Pfam" id="PF06325">
    <property type="entry name" value="PrmA"/>
    <property type="match status" value="1"/>
</dbReference>
<keyword evidence="7" id="KW-0689">Ribosomal protein</keyword>
<dbReference type="HAMAP" id="MF_00735">
    <property type="entry name" value="Methyltr_PrmA"/>
    <property type="match status" value="1"/>
</dbReference>
<dbReference type="InterPro" id="IPR050078">
    <property type="entry name" value="Ribosomal_L11_MeTrfase_PrmA"/>
</dbReference>
<comment type="function">
    <text evidence="6">Methylates ribosomal protein L11.</text>
</comment>
<evidence type="ECO:0000256" key="6">
    <source>
        <dbReference type="HAMAP-Rule" id="MF_00735"/>
    </source>
</evidence>
<keyword evidence="3 6" id="KW-0489">Methyltransferase</keyword>
<keyword evidence="5 6" id="KW-0949">S-adenosyl-L-methionine</keyword>
<accession>A0A2S7KMD7</accession>
<evidence type="ECO:0000313" key="7">
    <source>
        <dbReference type="EMBL" id="PQB03794.1"/>
    </source>
</evidence>
<dbReference type="AlphaFoldDB" id="A0A2S7KMD7"/>
<feature type="binding site" evidence="6">
    <location>
        <position position="215"/>
    </location>
    <ligand>
        <name>S-adenosyl-L-methionine</name>
        <dbReference type="ChEBI" id="CHEBI:59789"/>
    </ligand>
</feature>
<evidence type="ECO:0000256" key="4">
    <source>
        <dbReference type="ARBA" id="ARBA00022679"/>
    </source>
</evidence>
<evidence type="ECO:0000313" key="8">
    <source>
        <dbReference type="Proteomes" id="UP000239800"/>
    </source>
</evidence>
<dbReference type="InterPro" id="IPR029063">
    <property type="entry name" value="SAM-dependent_MTases_sf"/>
</dbReference>
<protein>
    <recommendedName>
        <fullName evidence="6">Ribosomal protein L11 methyltransferase</fullName>
        <shortName evidence="6">L11 Mtase</shortName>
        <ecNumber evidence="6">2.1.1.-</ecNumber>
    </recommendedName>
</protein>
<comment type="similarity">
    <text evidence="1 6">Belongs to the methyltransferase superfamily. PrmA family.</text>
</comment>
<evidence type="ECO:0000256" key="3">
    <source>
        <dbReference type="ARBA" id="ARBA00022603"/>
    </source>
</evidence>
<evidence type="ECO:0000256" key="1">
    <source>
        <dbReference type="ARBA" id="ARBA00009741"/>
    </source>
</evidence>
<name>A0A2S7KMD7_9FLAO</name>
<dbReference type="NCBIfam" id="NF001785">
    <property type="entry name" value="PRK00517.2-2"/>
    <property type="match status" value="1"/>
</dbReference>
<dbReference type="OrthoDB" id="9785995at2"/>
<sequence length="280" mass="31940">MAVPYVEIDLIIEPVEPGREILLAHLGQYGFESFKDTERGLLAYIPESDLQVGWTDTIAILETLNFRVSYRQKRIEPENWNAQWESNFEPIVVDDLCQVRAPFHTSDDLPYEILIEPKMSFGTGHHETTHMMLSFILENDFDGKRVLDMGCGTSVLGILAAMRGASAVIGVDIDPWCVENSQENIEANQINEMKALQGGADVLSDLGYFDSILANINRNILLSDMEQYLRVLRRPHGQLFLSGFYLQDLDVLKKACNKHDMEFIEHKERNNWVAAKFVFL</sequence>
<keyword evidence="8" id="KW-1185">Reference proteome</keyword>
<dbReference type="CDD" id="cd02440">
    <property type="entry name" value="AdoMet_MTases"/>
    <property type="match status" value="1"/>
</dbReference>
<keyword evidence="7" id="KW-0687">Ribonucleoprotein</keyword>
<dbReference type="GO" id="GO:0005840">
    <property type="term" value="C:ribosome"/>
    <property type="evidence" value="ECO:0007669"/>
    <property type="project" value="UniProtKB-KW"/>
</dbReference>
<comment type="catalytic activity">
    <reaction evidence="6">
        <text>L-lysyl-[protein] + 3 S-adenosyl-L-methionine = N(6),N(6),N(6)-trimethyl-L-lysyl-[protein] + 3 S-adenosyl-L-homocysteine + 3 H(+)</text>
        <dbReference type="Rhea" id="RHEA:54192"/>
        <dbReference type="Rhea" id="RHEA-COMP:9752"/>
        <dbReference type="Rhea" id="RHEA-COMP:13826"/>
        <dbReference type="ChEBI" id="CHEBI:15378"/>
        <dbReference type="ChEBI" id="CHEBI:29969"/>
        <dbReference type="ChEBI" id="CHEBI:57856"/>
        <dbReference type="ChEBI" id="CHEBI:59789"/>
        <dbReference type="ChEBI" id="CHEBI:61961"/>
    </reaction>
</comment>
<dbReference type="RefSeq" id="WP_104811715.1">
    <property type="nucleotide sequence ID" value="NZ_MQUB01000001.1"/>
</dbReference>
<feature type="binding site" evidence="6">
    <location>
        <position position="172"/>
    </location>
    <ligand>
        <name>S-adenosyl-L-methionine</name>
        <dbReference type="ChEBI" id="CHEBI:59789"/>
    </ligand>
</feature>
<dbReference type="Gene3D" id="3.40.50.150">
    <property type="entry name" value="Vaccinia Virus protein VP39"/>
    <property type="match status" value="1"/>
</dbReference>
<organism evidence="7 8">
    <name type="scientific">Aureitalea marina</name>
    <dbReference type="NCBI Taxonomy" id="930804"/>
    <lineage>
        <taxon>Bacteria</taxon>
        <taxon>Pseudomonadati</taxon>
        <taxon>Bacteroidota</taxon>
        <taxon>Flavobacteriia</taxon>
        <taxon>Flavobacteriales</taxon>
        <taxon>Flavobacteriaceae</taxon>
        <taxon>Aureitalea</taxon>
    </lineage>
</organism>
<dbReference type="GO" id="GO:0008276">
    <property type="term" value="F:protein methyltransferase activity"/>
    <property type="evidence" value="ECO:0007669"/>
    <property type="project" value="UniProtKB-UniRule"/>
</dbReference>
<dbReference type="Proteomes" id="UP000239800">
    <property type="component" value="Unassembled WGS sequence"/>
</dbReference>
<dbReference type="GO" id="GO:0005737">
    <property type="term" value="C:cytoplasm"/>
    <property type="evidence" value="ECO:0007669"/>
    <property type="project" value="UniProtKB-SubCell"/>
</dbReference>
<proteinExistence type="inferred from homology"/>
<dbReference type="EC" id="2.1.1.-" evidence="6"/>
<feature type="binding site" evidence="6">
    <location>
        <position position="129"/>
    </location>
    <ligand>
        <name>S-adenosyl-L-methionine</name>
        <dbReference type="ChEBI" id="CHEBI:59789"/>
    </ligand>
</feature>
<comment type="subcellular location">
    <subcellularLocation>
        <location evidence="6">Cytoplasm</location>
    </subcellularLocation>
</comment>
<dbReference type="PANTHER" id="PTHR43648:SF1">
    <property type="entry name" value="ELECTRON TRANSFER FLAVOPROTEIN BETA SUBUNIT LYSINE METHYLTRANSFERASE"/>
    <property type="match status" value="1"/>
</dbReference>
<reference evidence="7 8" key="1">
    <citation type="submission" date="2016-11" db="EMBL/GenBank/DDBJ databases">
        <title>Trade-off between light-utilization and light-protection in marine flavobacteria.</title>
        <authorList>
            <person name="Kumagai Y."/>
        </authorList>
    </citation>
    <scope>NUCLEOTIDE SEQUENCE [LARGE SCALE GENOMIC DNA]</scope>
    <source>
        <strain evidence="7 8">NBRC 107741</strain>
    </source>
</reference>
<evidence type="ECO:0000256" key="2">
    <source>
        <dbReference type="ARBA" id="ARBA00022490"/>
    </source>
</evidence>
<dbReference type="GO" id="GO:0032259">
    <property type="term" value="P:methylation"/>
    <property type="evidence" value="ECO:0007669"/>
    <property type="project" value="UniProtKB-KW"/>
</dbReference>
<dbReference type="EMBL" id="MQUB01000001">
    <property type="protein sequence ID" value="PQB03794.1"/>
    <property type="molecule type" value="Genomic_DNA"/>
</dbReference>
<comment type="caution">
    <text evidence="7">The sequence shown here is derived from an EMBL/GenBank/DDBJ whole genome shotgun (WGS) entry which is preliminary data.</text>
</comment>
<dbReference type="InterPro" id="IPR004498">
    <property type="entry name" value="Ribosomal_PrmA_MeTrfase"/>
</dbReference>
<dbReference type="SUPFAM" id="SSF53335">
    <property type="entry name" value="S-adenosyl-L-methionine-dependent methyltransferases"/>
    <property type="match status" value="1"/>
</dbReference>
<gene>
    <name evidence="6" type="primary">prmA</name>
    <name evidence="7" type="ORF">BST85_01900</name>
</gene>
<keyword evidence="2 6" id="KW-0963">Cytoplasm</keyword>
<evidence type="ECO:0000256" key="5">
    <source>
        <dbReference type="ARBA" id="ARBA00022691"/>
    </source>
</evidence>
<dbReference type="PANTHER" id="PTHR43648">
    <property type="entry name" value="ELECTRON TRANSFER FLAVOPROTEIN BETA SUBUNIT LYSINE METHYLTRANSFERASE"/>
    <property type="match status" value="1"/>
</dbReference>
<keyword evidence="4 6" id="KW-0808">Transferase</keyword>